<sequence length="148" mass="16212">MIEPLYNIFFNIFTPAPMESGPEPASWLVFEGPMSAPSNSTTISVTTHASSFHATFPVQKQTVGYAELEGVLKVVQASDVILAEDPDTHESCMFAMSSDKTNIRQALQTIAVGKCAWIAAEIIARNKNVINIKVNNMFVIDGFKVEMI</sequence>
<protein>
    <submittedName>
        <fullName evidence="1 2">Uncharacterized protein</fullName>
    </submittedName>
</protein>
<evidence type="ECO:0000313" key="2">
    <source>
        <dbReference type="EnsemblFungi" id="PTTG_01190-t43_1-p1"/>
    </source>
</evidence>
<reference evidence="2 3" key="3">
    <citation type="journal article" date="2017" name="G3 (Bethesda)">
        <title>Comparative analysis highlights variable genome content of wheat rusts and divergence of the mating loci.</title>
        <authorList>
            <person name="Cuomo C.A."/>
            <person name="Bakkeren G."/>
            <person name="Khalil H.B."/>
            <person name="Panwar V."/>
            <person name="Joly D."/>
            <person name="Linning R."/>
            <person name="Sakthikumar S."/>
            <person name="Song X."/>
            <person name="Adiconis X."/>
            <person name="Fan L."/>
            <person name="Goldberg J.M."/>
            <person name="Levin J.Z."/>
            <person name="Young S."/>
            <person name="Zeng Q."/>
            <person name="Anikster Y."/>
            <person name="Bruce M."/>
            <person name="Wang M."/>
            <person name="Yin C."/>
            <person name="McCallum B."/>
            <person name="Szabo L.J."/>
            <person name="Hulbert S."/>
            <person name="Chen X."/>
            <person name="Fellers J.P."/>
        </authorList>
    </citation>
    <scope>NUCLEOTIDE SEQUENCE</scope>
    <source>
        <strain evidence="3">Isolate 1-1 / race 1 (BBBD)</strain>
        <strain evidence="2">isolate 1-1 / race 1 (BBBD)</strain>
    </source>
</reference>
<reference evidence="1" key="2">
    <citation type="submission" date="2016-05" db="EMBL/GenBank/DDBJ databases">
        <title>Comparative analysis highlights variable genome content of wheat rusts and divergence of the mating loci.</title>
        <authorList>
            <person name="Cuomo C.A."/>
            <person name="Bakkeren G."/>
            <person name="Szabo L."/>
            <person name="Khalil H."/>
            <person name="Joly D."/>
            <person name="Goldberg J."/>
            <person name="Young S."/>
            <person name="Zeng Q."/>
            <person name="Fellers J."/>
        </authorList>
    </citation>
    <scope>NUCLEOTIDE SEQUENCE [LARGE SCALE GENOMIC DNA]</scope>
    <source>
        <strain evidence="1">1-1 BBBD Race 1</strain>
    </source>
</reference>
<dbReference type="EMBL" id="ADAS02000009">
    <property type="protein sequence ID" value="OAV98100.1"/>
    <property type="molecule type" value="Genomic_DNA"/>
</dbReference>
<accession>A0A180GZD7</accession>
<evidence type="ECO:0000313" key="1">
    <source>
        <dbReference type="EMBL" id="OAV98100.1"/>
    </source>
</evidence>
<dbReference type="Proteomes" id="UP000005240">
    <property type="component" value="Unassembled WGS sequence"/>
</dbReference>
<dbReference type="EnsemblFungi" id="PTTG_01190-t43_1">
    <property type="protein sequence ID" value="PTTG_01190-t43_1-p1"/>
    <property type="gene ID" value="PTTG_01190"/>
</dbReference>
<proteinExistence type="predicted"/>
<organism evidence="1">
    <name type="scientific">Puccinia triticina (isolate 1-1 / race 1 (BBBD))</name>
    <name type="common">Brown leaf rust fungus</name>
    <dbReference type="NCBI Taxonomy" id="630390"/>
    <lineage>
        <taxon>Eukaryota</taxon>
        <taxon>Fungi</taxon>
        <taxon>Dikarya</taxon>
        <taxon>Basidiomycota</taxon>
        <taxon>Pucciniomycotina</taxon>
        <taxon>Pucciniomycetes</taxon>
        <taxon>Pucciniales</taxon>
        <taxon>Pucciniaceae</taxon>
        <taxon>Puccinia</taxon>
    </lineage>
</organism>
<dbReference type="VEuPathDB" id="FungiDB:PTTG_01190"/>
<name>A0A180GZD7_PUCT1</name>
<evidence type="ECO:0000313" key="3">
    <source>
        <dbReference type="Proteomes" id="UP000005240"/>
    </source>
</evidence>
<reference evidence="1" key="1">
    <citation type="submission" date="2009-11" db="EMBL/GenBank/DDBJ databases">
        <authorList>
            <consortium name="The Broad Institute Genome Sequencing Platform"/>
            <person name="Ward D."/>
            <person name="Feldgarden M."/>
            <person name="Earl A."/>
            <person name="Young S.K."/>
            <person name="Zeng Q."/>
            <person name="Koehrsen M."/>
            <person name="Alvarado L."/>
            <person name="Berlin A."/>
            <person name="Bochicchio J."/>
            <person name="Borenstein D."/>
            <person name="Chapman S.B."/>
            <person name="Chen Z."/>
            <person name="Engels R."/>
            <person name="Freedman E."/>
            <person name="Gellesch M."/>
            <person name="Goldberg J."/>
            <person name="Griggs A."/>
            <person name="Gujja S."/>
            <person name="Heilman E."/>
            <person name="Heiman D."/>
            <person name="Hepburn T."/>
            <person name="Howarth C."/>
            <person name="Jen D."/>
            <person name="Larson L."/>
            <person name="Lewis B."/>
            <person name="Mehta T."/>
            <person name="Park D."/>
            <person name="Pearson M."/>
            <person name="Roberts A."/>
            <person name="Saif S."/>
            <person name="Shea T."/>
            <person name="Shenoy N."/>
            <person name="Sisk P."/>
            <person name="Stolte C."/>
            <person name="Sykes S."/>
            <person name="Thomson T."/>
            <person name="Walk T."/>
            <person name="White J."/>
            <person name="Yandava C."/>
            <person name="Izard J."/>
            <person name="Baranova O.V."/>
            <person name="Blanton J.M."/>
            <person name="Tanner A.C."/>
            <person name="Dewhirst F.E."/>
            <person name="Haas B."/>
            <person name="Nusbaum C."/>
            <person name="Birren B."/>
        </authorList>
    </citation>
    <scope>NUCLEOTIDE SEQUENCE [LARGE SCALE GENOMIC DNA]</scope>
    <source>
        <strain evidence="1">1-1 BBBD Race 1</strain>
    </source>
</reference>
<reference evidence="2" key="4">
    <citation type="submission" date="2025-05" db="UniProtKB">
        <authorList>
            <consortium name="EnsemblFungi"/>
        </authorList>
    </citation>
    <scope>IDENTIFICATION</scope>
    <source>
        <strain evidence="2">isolate 1-1 / race 1 (BBBD)</strain>
    </source>
</reference>
<keyword evidence="3" id="KW-1185">Reference proteome</keyword>
<dbReference type="AlphaFoldDB" id="A0A180GZD7"/>
<gene>
    <name evidence="1" type="ORF">PTTG_01190</name>
</gene>